<dbReference type="InterPro" id="IPR036138">
    <property type="entry name" value="PBP_dimer_sf"/>
</dbReference>
<keyword evidence="3 5" id="KW-0472">Membrane</keyword>
<feature type="compositionally biased region" description="Gly residues" evidence="4">
    <location>
        <begin position="54"/>
        <end position="64"/>
    </location>
</feature>
<dbReference type="RefSeq" id="WP_123740739.1">
    <property type="nucleotide sequence ID" value="NZ_CALFQU010000008.1"/>
</dbReference>
<dbReference type="AlphaFoldDB" id="A0A3N2D2G5"/>
<protein>
    <submittedName>
        <fullName evidence="8">Cell division protein FtsI (Penicillin-binding protein 3)</fullName>
    </submittedName>
</protein>
<dbReference type="Pfam" id="PF03717">
    <property type="entry name" value="PBP_dimer"/>
    <property type="match status" value="1"/>
</dbReference>
<reference evidence="8 9" key="1">
    <citation type="submission" date="2018-11" db="EMBL/GenBank/DDBJ databases">
        <title>Sequencing the genomes of 1000 actinobacteria strains.</title>
        <authorList>
            <person name="Klenk H.-P."/>
        </authorList>
    </citation>
    <scope>NUCLEOTIDE SEQUENCE [LARGE SCALE GENOMIC DNA]</scope>
    <source>
        <strain evidence="8 9">DSM 13521</strain>
    </source>
</reference>
<evidence type="ECO:0000256" key="2">
    <source>
        <dbReference type="ARBA" id="ARBA00007171"/>
    </source>
</evidence>
<keyword evidence="9" id="KW-1185">Reference proteome</keyword>
<organism evidence="8 9">
    <name type="scientific">Salana multivorans</name>
    <dbReference type="NCBI Taxonomy" id="120377"/>
    <lineage>
        <taxon>Bacteria</taxon>
        <taxon>Bacillati</taxon>
        <taxon>Actinomycetota</taxon>
        <taxon>Actinomycetes</taxon>
        <taxon>Micrococcales</taxon>
        <taxon>Beutenbergiaceae</taxon>
        <taxon>Salana</taxon>
    </lineage>
</organism>
<dbReference type="OrthoDB" id="9789078at2"/>
<dbReference type="GO" id="GO:0071555">
    <property type="term" value="P:cell wall organization"/>
    <property type="evidence" value="ECO:0007669"/>
    <property type="project" value="TreeGrafter"/>
</dbReference>
<accession>A0A3N2D2G5</accession>
<evidence type="ECO:0000259" key="7">
    <source>
        <dbReference type="Pfam" id="PF03717"/>
    </source>
</evidence>
<dbReference type="GO" id="GO:0008658">
    <property type="term" value="F:penicillin binding"/>
    <property type="evidence" value="ECO:0007669"/>
    <property type="project" value="InterPro"/>
</dbReference>
<evidence type="ECO:0000313" key="8">
    <source>
        <dbReference type="EMBL" id="ROR93848.1"/>
    </source>
</evidence>
<evidence type="ECO:0000256" key="4">
    <source>
        <dbReference type="SAM" id="MobiDB-lite"/>
    </source>
</evidence>
<dbReference type="InterPro" id="IPR050515">
    <property type="entry name" value="Beta-lactam/transpept"/>
</dbReference>
<dbReference type="GO" id="GO:0005886">
    <property type="term" value="C:plasma membrane"/>
    <property type="evidence" value="ECO:0007669"/>
    <property type="project" value="TreeGrafter"/>
</dbReference>
<keyword evidence="5" id="KW-0812">Transmembrane</keyword>
<feature type="compositionally biased region" description="Low complexity" evidence="4">
    <location>
        <begin position="29"/>
        <end position="53"/>
    </location>
</feature>
<dbReference type="SUPFAM" id="SSF56519">
    <property type="entry name" value="Penicillin binding protein dimerisation domain"/>
    <property type="match status" value="1"/>
</dbReference>
<dbReference type="InterPro" id="IPR012338">
    <property type="entry name" value="Beta-lactam/transpept-like"/>
</dbReference>
<dbReference type="SUPFAM" id="SSF56601">
    <property type="entry name" value="beta-lactamase/transpeptidase-like"/>
    <property type="match status" value="1"/>
</dbReference>
<evidence type="ECO:0000256" key="1">
    <source>
        <dbReference type="ARBA" id="ARBA00004370"/>
    </source>
</evidence>
<dbReference type="Proteomes" id="UP000275356">
    <property type="component" value="Unassembled WGS sequence"/>
</dbReference>
<evidence type="ECO:0000256" key="3">
    <source>
        <dbReference type="ARBA" id="ARBA00023136"/>
    </source>
</evidence>
<gene>
    <name evidence="8" type="ORF">EDD28_3276</name>
</gene>
<dbReference type="Gene3D" id="3.90.1310.10">
    <property type="entry name" value="Penicillin-binding protein 2a (Domain 2)"/>
    <property type="match status" value="1"/>
</dbReference>
<comment type="subcellular location">
    <subcellularLocation>
        <location evidence="1">Membrane</location>
    </subcellularLocation>
</comment>
<feature type="region of interest" description="Disordered" evidence="4">
    <location>
        <begin position="1"/>
        <end position="72"/>
    </location>
</feature>
<dbReference type="EMBL" id="RKHQ01000002">
    <property type="protein sequence ID" value="ROR93848.1"/>
    <property type="molecule type" value="Genomic_DNA"/>
</dbReference>
<comment type="similarity">
    <text evidence="2">Belongs to the transpeptidase family.</text>
</comment>
<feature type="compositionally biased region" description="Basic and acidic residues" evidence="4">
    <location>
        <begin position="8"/>
        <end position="24"/>
    </location>
</feature>
<feature type="domain" description="Penicillin-binding protein transpeptidase" evidence="6">
    <location>
        <begin position="325"/>
        <end position="628"/>
    </location>
</feature>
<evidence type="ECO:0000256" key="5">
    <source>
        <dbReference type="SAM" id="Phobius"/>
    </source>
</evidence>
<name>A0A3N2D2G5_9MICO</name>
<dbReference type="Gene3D" id="3.30.450.330">
    <property type="match status" value="1"/>
</dbReference>
<dbReference type="PANTHER" id="PTHR30627">
    <property type="entry name" value="PEPTIDOGLYCAN D,D-TRANSPEPTIDASE"/>
    <property type="match status" value="1"/>
</dbReference>
<comment type="caution">
    <text evidence="8">The sequence shown here is derived from an EMBL/GenBank/DDBJ whole genome shotgun (WGS) entry which is preliminary data.</text>
</comment>
<dbReference type="Pfam" id="PF00905">
    <property type="entry name" value="Transpeptidase"/>
    <property type="match status" value="1"/>
</dbReference>
<evidence type="ECO:0000313" key="9">
    <source>
        <dbReference type="Proteomes" id="UP000275356"/>
    </source>
</evidence>
<feature type="domain" description="Penicillin-binding protein dimerisation" evidence="7">
    <location>
        <begin position="122"/>
        <end position="281"/>
    </location>
</feature>
<keyword evidence="8" id="KW-0131">Cell cycle</keyword>
<dbReference type="PANTHER" id="PTHR30627:SF1">
    <property type="entry name" value="PEPTIDOGLYCAN D,D-TRANSPEPTIDASE FTSI"/>
    <property type="match status" value="1"/>
</dbReference>
<dbReference type="GO" id="GO:0051301">
    <property type="term" value="P:cell division"/>
    <property type="evidence" value="ECO:0007669"/>
    <property type="project" value="UniProtKB-KW"/>
</dbReference>
<dbReference type="Gene3D" id="3.40.710.10">
    <property type="entry name" value="DD-peptidase/beta-lactamase superfamily"/>
    <property type="match status" value="1"/>
</dbReference>
<dbReference type="InterPro" id="IPR001460">
    <property type="entry name" value="PCN-bd_Tpept"/>
</dbReference>
<keyword evidence="8" id="KW-0132">Cell division</keyword>
<dbReference type="InterPro" id="IPR005311">
    <property type="entry name" value="PBP_dimer"/>
</dbReference>
<evidence type="ECO:0000259" key="6">
    <source>
        <dbReference type="Pfam" id="PF00905"/>
    </source>
</evidence>
<proteinExistence type="inferred from homology"/>
<feature type="transmembrane region" description="Helical" evidence="5">
    <location>
        <begin position="81"/>
        <end position="98"/>
    </location>
</feature>
<keyword evidence="5" id="KW-1133">Transmembrane helix</keyword>
<sequence length="660" mass="68638">MTATRGRTQADAKTRQPREARDPRVQAGARTRTPRTAPRAAAPTPRAAAVTAGSGSGGSGGPGGSAPRAWRVGPSSRRTRIMIGVVLVALVLFAVRLVQVQVVQGPGLAEAASSSRMREYPIHAQRGDIVDADGAVLATSVMTYDIQVDQHQIPAFVYYAEDGKTVLGRGASAAAELMAPLLGVDAHELGAQLTGSNGGLIIARNVTPEVRNQLLDLGVNGLTSNLEEMRVYPAGVTAGSLVGWVKSDGEGAAGIEYRFDDLLGGTDGLRTGEIGVGGVMIPGAGQTVTPADNGDTVHLTIDSDLQQRSQEIIDAKVAETVSEWGAVVVIEVGTGRILSWAESGMVDPNDPSGYGRLNSLQSPYEPGSTGKILTVAAAMEEGLVTPTSEFEVPYTYTPPNSSQTFKDHTEHETERLTVTGILADSSNTGTIQIGQLMSDQTRVDYMDSFGWGAPTGVELAGETAGIALDPTKWDGRSRFTTMFGQHVQVNLLQNTNVIATLANGGVRTPLHLVDGTSDDDGRFTPSASGEEVRVVSPETASDMIRMLESVTSEDGATGNRAAIDGYRVAGKTGTAQVADGQGGVTATAASFVGVVPADAPRIAVGVILFKPQHGFFGGTIAAPVFHDVASFALQTLGIPPTGEKATLFPSYPGEEPPTVG</sequence>